<reference evidence="1" key="1">
    <citation type="journal article" date="2021" name="Proc. Natl. Acad. Sci. U.S.A.">
        <title>A Catalog of Tens of Thousands of Viruses from Human Metagenomes Reveals Hidden Associations with Chronic Diseases.</title>
        <authorList>
            <person name="Tisza M.J."/>
            <person name="Buck C.B."/>
        </authorList>
    </citation>
    <scope>NUCLEOTIDE SEQUENCE</scope>
    <source>
        <strain evidence="1">Ctn8H20</strain>
    </source>
</reference>
<organism evidence="1">
    <name type="scientific">Myoviridae sp. ctn8H20</name>
    <dbReference type="NCBI Taxonomy" id="2825169"/>
    <lineage>
        <taxon>Viruses</taxon>
        <taxon>Duplodnaviria</taxon>
        <taxon>Heunggongvirae</taxon>
        <taxon>Uroviricota</taxon>
        <taxon>Caudoviricetes</taxon>
    </lineage>
</organism>
<sequence length="29" mass="3570">MKFFRIDYLFFDLSIVTFVKDDISGNKYF</sequence>
<dbReference type="EMBL" id="BK015645">
    <property type="protein sequence ID" value="DAE17757.1"/>
    <property type="molecule type" value="Genomic_DNA"/>
</dbReference>
<accession>A0A8S5QG68</accession>
<evidence type="ECO:0000313" key="1">
    <source>
        <dbReference type="EMBL" id="DAE17757.1"/>
    </source>
</evidence>
<protein>
    <submittedName>
        <fullName evidence="1">Uncharacterized protein</fullName>
    </submittedName>
</protein>
<proteinExistence type="predicted"/>
<name>A0A8S5QG68_9CAUD</name>